<organism evidence="2 3">
    <name type="scientific">Marmota marmota marmota</name>
    <name type="common">Alpine marmot</name>
    <dbReference type="NCBI Taxonomy" id="9994"/>
    <lineage>
        <taxon>Eukaryota</taxon>
        <taxon>Metazoa</taxon>
        <taxon>Chordata</taxon>
        <taxon>Craniata</taxon>
        <taxon>Vertebrata</taxon>
        <taxon>Euteleostomi</taxon>
        <taxon>Mammalia</taxon>
        <taxon>Eutheria</taxon>
        <taxon>Euarchontoglires</taxon>
        <taxon>Glires</taxon>
        <taxon>Rodentia</taxon>
        <taxon>Sciuromorpha</taxon>
        <taxon>Sciuridae</taxon>
        <taxon>Xerinae</taxon>
        <taxon>Marmotini</taxon>
        <taxon>Marmota</taxon>
    </lineage>
</organism>
<sequence length="76" mass="9003">IENSFLRIFWTVSRTRKFKSRHGRFFLTVLITCWGKALSTFFPPSGGDRSCLYVFYKNVWKIMWLMFWAVGIGLSV</sequence>
<reference evidence="2" key="2">
    <citation type="submission" date="2025-09" db="UniProtKB">
        <authorList>
            <consortium name="Ensembl"/>
        </authorList>
    </citation>
    <scope>IDENTIFICATION</scope>
</reference>
<feature type="transmembrane region" description="Helical" evidence="1">
    <location>
        <begin position="54"/>
        <end position="74"/>
    </location>
</feature>
<reference evidence="2" key="1">
    <citation type="submission" date="2025-08" db="UniProtKB">
        <authorList>
            <consortium name="Ensembl"/>
        </authorList>
    </citation>
    <scope>IDENTIFICATION</scope>
</reference>
<dbReference type="GeneTree" id="ENSGT00910000147163"/>
<feature type="transmembrane region" description="Helical" evidence="1">
    <location>
        <begin position="23"/>
        <end position="42"/>
    </location>
</feature>
<accession>A0A8C5Z1C1</accession>
<dbReference type="Ensembl" id="ENSMMMT00000008724.1">
    <property type="protein sequence ID" value="ENSMMMP00000007654.1"/>
    <property type="gene ID" value="ENSMMMG00000006876.1"/>
</dbReference>
<protein>
    <submittedName>
        <fullName evidence="2">Uncharacterized protein</fullName>
    </submittedName>
</protein>
<dbReference type="Proteomes" id="UP000694407">
    <property type="component" value="Unplaced"/>
</dbReference>
<keyword evidence="1" id="KW-1133">Transmembrane helix</keyword>
<proteinExistence type="predicted"/>
<keyword evidence="1" id="KW-0812">Transmembrane</keyword>
<evidence type="ECO:0000313" key="2">
    <source>
        <dbReference type="Ensembl" id="ENSMMMP00000007654.1"/>
    </source>
</evidence>
<keyword evidence="3" id="KW-1185">Reference proteome</keyword>
<name>A0A8C5Z1C1_MARMA</name>
<evidence type="ECO:0000313" key="3">
    <source>
        <dbReference type="Proteomes" id="UP000694407"/>
    </source>
</evidence>
<dbReference type="AlphaFoldDB" id="A0A8C5Z1C1"/>
<keyword evidence="1" id="KW-0472">Membrane</keyword>
<evidence type="ECO:0000256" key="1">
    <source>
        <dbReference type="SAM" id="Phobius"/>
    </source>
</evidence>